<evidence type="ECO:0000313" key="3">
    <source>
        <dbReference type="Proteomes" id="UP000248333"/>
    </source>
</evidence>
<sequence length="413" mass="44411">MPSIVAQNARMKGIFGVRPVPAAETHRTTMFEIFFDLVFVFALTRVITFMAGSPSALTLAQGLLLLLLLLYSWSPYIWVGNLVRPDVGLVRAATLVAMAAIFVAALVLPGAWQQGPELFDAPLTLALAYVVGRAVQLVILFWASATDPPLRSTLRFFTVPVMLGWIPLVIGALLGGTAQTALWTVAFLLNVGGARIASTFRPWQLRSVDHFTERFGLVLIIALGESLISAGAGPRTMAPVGAAVLAALLGLTSTVCLWWLYFDRLAPAARRAVSDVPGERRASVAGDAYGLGHSTLIIGAIYVALGIEEVIGQLTEKSAHPHGLGWEAATALYGGTTLYLLSRLVFRRLTIRSVHPTQVVAALLPLPLLPIGRSLPPLAALALLTVFLIGVTWFERRVDRRDERTATAQALLP</sequence>
<feature type="transmembrane region" description="Helical" evidence="1">
    <location>
        <begin position="240"/>
        <end position="261"/>
    </location>
</feature>
<proteinExistence type="predicted"/>
<feature type="transmembrane region" description="Helical" evidence="1">
    <location>
        <begin position="58"/>
        <end position="78"/>
    </location>
</feature>
<feature type="transmembrane region" description="Helical" evidence="1">
    <location>
        <begin position="90"/>
        <end position="112"/>
    </location>
</feature>
<dbReference type="Proteomes" id="UP000248333">
    <property type="component" value="Unassembled WGS sequence"/>
</dbReference>
<comment type="caution">
    <text evidence="2">The sequence shown here is derived from an EMBL/GenBank/DDBJ whole genome shotgun (WGS) entry which is preliminary data.</text>
</comment>
<dbReference type="PANTHER" id="PTHR36840:SF1">
    <property type="entry name" value="BLL5714 PROTEIN"/>
    <property type="match status" value="1"/>
</dbReference>
<feature type="transmembrane region" description="Helical" evidence="1">
    <location>
        <begin position="282"/>
        <end position="304"/>
    </location>
</feature>
<gene>
    <name evidence="2" type="ORF">C7C45_17245</name>
</gene>
<dbReference type="EMBL" id="PYBV01000021">
    <property type="protein sequence ID" value="PYC68739.1"/>
    <property type="molecule type" value="Genomic_DNA"/>
</dbReference>
<dbReference type="OrthoDB" id="7698234at2"/>
<dbReference type="PANTHER" id="PTHR36840">
    <property type="entry name" value="BLL5714 PROTEIN"/>
    <property type="match status" value="1"/>
</dbReference>
<accession>A0A318NKU4</accession>
<protein>
    <submittedName>
        <fullName evidence="2">Low temperature requirement protein A</fullName>
    </submittedName>
</protein>
<feature type="transmembrane region" description="Helical" evidence="1">
    <location>
        <begin position="353"/>
        <end position="371"/>
    </location>
</feature>
<evidence type="ECO:0000313" key="2">
    <source>
        <dbReference type="EMBL" id="PYC68739.1"/>
    </source>
</evidence>
<dbReference type="Pfam" id="PF06772">
    <property type="entry name" value="LtrA"/>
    <property type="match status" value="1"/>
</dbReference>
<feature type="transmembrane region" description="Helical" evidence="1">
    <location>
        <begin position="377"/>
        <end position="394"/>
    </location>
</feature>
<keyword evidence="1" id="KW-0812">Transmembrane</keyword>
<organism evidence="2 3">
    <name type="scientific">Micromonospora arborensis</name>
    <dbReference type="NCBI Taxonomy" id="2116518"/>
    <lineage>
        <taxon>Bacteria</taxon>
        <taxon>Bacillati</taxon>
        <taxon>Actinomycetota</taxon>
        <taxon>Actinomycetes</taxon>
        <taxon>Micromonosporales</taxon>
        <taxon>Micromonosporaceae</taxon>
        <taxon>Micromonospora</taxon>
    </lineage>
</organism>
<reference evidence="2 3" key="1">
    <citation type="submission" date="2018-03" db="EMBL/GenBank/DDBJ databases">
        <title>Bioinformatic expansion and discovery of thiopeptide antibiotics.</title>
        <authorList>
            <person name="Schwalen C.J."/>
            <person name="Hudson G.A."/>
            <person name="Mitchell D.A."/>
        </authorList>
    </citation>
    <scope>NUCLEOTIDE SEQUENCE [LARGE SCALE GENOMIC DNA]</scope>
    <source>
        <strain evidence="2 3">NRRL 8041</strain>
    </source>
</reference>
<feature type="transmembrane region" description="Helical" evidence="1">
    <location>
        <begin position="124"/>
        <end position="144"/>
    </location>
</feature>
<dbReference type="InterPro" id="IPR010640">
    <property type="entry name" value="Low_temperature_requirement_A"/>
</dbReference>
<feature type="transmembrane region" description="Helical" evidence="1">
    <location>
        <begin position="324"/>
        <end position="341"/>
    </location>
</feature>
<feature type="transmembrane region" description="Helical" evidence="1">
    <location>
        <begin position="156"/>
        <end position="175"/>
    </location>
</feature>
<evidence type="ECO:0000256" key="1">
    <source>
        <dbReference type="SAM" id="Phobius"/>
    </source>
</evidence>
<keyword evidence="3" id="KW-1185">Reference proteome</keyword>
<keyword evidence="1" id="KW-0472">Membrane</keyword>
<keyword evidence="1" id="KW-1133">Transmembrane helix</keyword>
<name>A0A318NKU4_9ACTN</name>
<dbReference type="AlphaFoldDB" id="A0A318NKU4"/>
<feature type="transmembrane region" description="Helical" evidence="1">
    <location>
        <begin position="33"/>
        <end position="52"/>
    </location>
</feature>